<keyword evidence="3" id="KW-1185">Reference proteome</keyword>
<comment type="caution">
    <text evidence="2">The sequence shown here is derived from an EMBL/GenBank/DDBJ whole genome shotgun (WGS) entry which is preliminary data.</text>
</comment>
<sequence length="135" mass="14528">MTGTEAEQEAARRAGREPGRSEQEAHPRSEMVVLAELADSLIADLRHHPAGRTAKTVLSGTVMRAVVIALQEGAEMAEHDSPSAATLYVIKGKVTLRAGERDWTIYPGQLIPVPPQRHAVLAHTDSAILLTVALH</sequence>
<name>A0ABS7RHX5_9ACTN</name>
<evidence type="ECO:0000313" key="2">
    <source>
        <dbReference type="EMBL" id="MBY9074112.1"/>
    </source>
</evidence>
<accession>A0ABS7RHX5</accession>
<reference evidence="2 3" key="1">
    <citation type="submission" date="2021-08" db="EMBL/GenBank/DDBJ databases">
        <title>Nocardioides bacterium WL0053 sp. nov., isolated from the sediment.</title>
        <authorList>
            <person name="Wang L."/>
            <person name="Zhang D."/>
            <person name="Zhang A."/>
        </authorList>
    </citation>
    <scope>NUCLEOTIDE SEQUENCE [LARGE SCALE GENOMIC DNA]</scope>
    <source>
        <strain evidence="2 3">WL0053</strain>
    </source>
</reference>
<dbReference type="InterPro" id="IPR014710">
    <property type="entry name" value="RmlC-like_jellyroll"/>
</dbReference>
<evidence type="ECO:0000256" key="1">
    <source>
        <dbReference type="SAM" id="MobiDB-lite"/>
    </source>
</evidence>
<dbReference type="EMBL" id="JAIEZQ010000001">
    <property type="protein sequence ID" value="MBY9074112.1"/>
    <property type="molecule type" value="Genomic_DNA"/>
</dbReference>
<feature type="region of interest" description="Disordered" evidence="1">
    <location>
        <begin position="1"/>
        <end position="30"/>
    </location>
</feature>
<dbReference type="Proteomes" id="UP000754710">
    <property type="component" value="Unassembled WGS sequence"/>
</dbReference>
<dbReference type="SUPFAM" id="SSF51182">
    <property type="entry name" value="RmlC-like cupins"/>
    <property type="match status" value="1"/>
</dbReference>
<dbReference type="Gene3D" id="2.60.120.10">
    <property type="entry name" value="Jelly Rolls"/>
    <property type="match status" value="1"/>
</dbReference>
<dbReference type="PANTHER" id="PTHR37694">
    <property type="entry name" value="SLR8022 PROTEIN"/>
    <property type="match status" value="1"/>
</dbReference>
<dbReference type="PANTHER" id="PTHR37694:SF1">
    <property type="entry name" value="SLR8022 PROTEIN"/>
    <property type="match status" value="1"/>
</dbReference>
<feature type="compositionally biased region" description="Basic and acidic residues" evidence="1">
    <location>
        <begin position="9"/>
        <end position="29"/>
    </location>
</feature>
<dbReference type="RefSeq" id="WP_221023826.1">
    <property type="nucleotide sequence ID" value="NZ_JAIEZQ010000001.1"/>
</dbReference>
<gene>
    <name evidence="2" type="ORF">K1X13_04665</name>
</gene>
<proteinExistence type="predicted"/>
<protein>
    <submittedName>
        <fullName evidence="2">LuxR family transcriptional regulator</fullName>
    </submittedName>
</protein>
<dbReference type="InterPro" id="IPR011051">
    <property type="entry name" value="RmlC_Cupin_sf"/>
</dbReference>
<evidence type="ECO:0000313" key="3">
    <source>
        <dbReference type="Proteomes" id="UP000754710"/>
    </source>
</evidence>
<organism evidence="2 3">
    <name type="scientific">Nocardioides jiangsuensis</name>
    <dbReference type="NCBI Taxonomy" id="2866161"/>
    <lineage>
        <taxon>Bacteria</taxon>
        <taxon>Bacillati</taxon>
        <taxon>Actinomycetota</taxon>
        <taxon>Actinomycetes</taxon>
        <taxon>Propionibacteriales</taxon>
        <taxon>Nocardioidaceae</taxon>
        <taxon>Nocardioides</taxon>
    </lineage>
</organism>